<feature type="transmembrane region" description="Helical" evidence="1">
    <location>
        <begin position="58"/>
        <end position="80"/>
    </location>
</feature>
<sequence>MLIPYNEYYPQFRTLIDKRENFEIVGVPKSDMYAVCEILEKYIESQHLKCRIYTQKRIVSSIAGFVNPVVGVAALAGIGIHNVMTWNPDFEISRDLANNRIAVEYKK</sequence>
<gene>
    <name evidence="2" type="ORF">RO21_00465</name>
</gene>
<dbReference type="AlphaFoldDB" id="A0A0J5P8E6"/>
<proteinExistence type="predicted"/>
<evidence type="ECO:0000256" key="1">
    <source>
        <dbReference type="SAM" id="Phobius"/>
    </source>
</evidence>
<name>A0A0J5P8E6_9PAST</name>
<reference evidence="2 3" key="1">
    <citation type="submission" date="2014-12" db="EMBL/GenBank/DDBJ databases">
        <title>Reclassification of Actinobacillus muris as Muribacter muris.</title>
        <authorList>
            <person name="Christensen H."/>
            <person name="Nicklas W."/>
            <person name="Bisgaard M."/>
        </authorList>
    </citation>
    <scope>NUCLEOTIDE SEQUENCE [LARGE SCALE GENOMIC DNA]</scope>
    <source>
        <strain evidence="2 3">Ackerman80-443D</strain>
    </source>
</reference>
<keyword evidence="3" id="KW-1185">Reference proteome</keyword>
<evidence type="ECO:0000313" key="2">
    <source>
        <dbReference type="EMBL" id="KMK52526.1"/>
    </source>
</evidence>
<accession>A0A0J5P8E6</accession>
<protein>
    <submittedName>
        <fullName evidence="2">Uncharacterized protein</fullName>
    </submittedName>
</protein>
<keyword evidence="1" id="KW-0812">Transmembrane</keyword>
<dbReference type="Proteomes" id="UP000036270">
    <property type="component" value="Unassembled WGS sequence"/>
</dbReference>
<dbReference type="RefSeq" id="WP_047975832.1">
    <property type="nucleotide sequence ID" value="NZ_JWIZ01000002.1"/>
</dbReference>
<evidence type="ECO:0000313" key="3">
    <source>
        <dbReference type="Proteomes" id="UP000036270"/>
    </source>
</evidence>
<keyword evidence="1" id="KW-1133">Transmembrane helix</keyword>
<dbReference type="EMBL" id="JWIZ01000002">
    <property type="protein sequence ID" value="KMK52526.1"/>
    <property type="molecule type" value="Genomic_DNA"/>
</dbReference>
<dbReference type="PATRIC" id="fig|67855.3.peg.532"/>
<keyword evidence="1" id="KW-0472">Membrane</keyword>
<comment type="caution">
    <text evidence="2">The sequence shown here is derived from an EMBL/GenBank/DDBJ whole genome shotgun (WGS) entry which is preliminary data.</text>
</comment>
<organism evidence="2 3">
    <name type="scientific">Muribacter muris</name>
    <dbReference type="NCBI Taxonomy" id="67855"/>
    <lineage>
        <taxon>Bacteria</taxon>
        <taxon>Pseudomonadati</taxon>
        <taxon>Pseudomonadota</taxon>
        <taxon>Gammaproteobacteria</taxon>
        <taxon>Pasteurellales</taxon>
        <taxon>Pasteurellaceae</taxon>
        <taxon>Muribacter</taxon>
    </lineage>
</organism>
<dbReference type="STRING" id="67855.RO21_00465"/>